<dbReference type="Gene3D" id="3.30.300.30">
    <property type="match status" value="1"/>
</dbReference>
<dbReference type="InterPro" id="IPR020845">
    <property type="entry name" value="AMP-binding_CS"/>
</dbReference>
<dbReference type="Pfam" id="PF13193">
    <property type="entry name" value="AMP-binding_C"/>
    <property type="match status" value="1"/>
</dbReference>
<dbReference type="GO" id="GO:0016405">
    <property type="term" value="F:CoA-ligase activity"/>
    <property type="evidence" value="ECO:0007669"/>
    <property type="project" value="TreeGrafter"/>
</dbReference>
<comment type="caution">
    <text evidence="5">The sequence shown here is derived from an EMBL/GenBank/DDBJ whole genome shotgun (WGS) entry which is preliminary data.</text>
</comment>
<keyword evidence="6" id="KW-1185">Reference proteome</keyword>
<comment type="similarity">
    <text evidence="1">Belongs to the ATP-dependent AMP-binding enzyme family.</text>
</comment>
<dbReference type="OrthoDB" id="1898221at2759"/>
<feature type="non-terminal residue" evidence="5">
    <location>
        <position position="1"/>
    </location>
</feature>
<keyword evidence="2" id="KW-0436">Ligase</keyword>
<protein>
    <submittedName>
        <fullName evidence="5">14036_t:CDS:1</fullName>
    </submittedName>
</protein>
<evidence type="ECO:0000256" key="2">
    <source>
        <dbReference type="ARBA" id="ARBA00022598"/>
    </source>
</evidence>
<dbReference type="Gene3D" id="3.40.50.980">
    <property type="match status" value="2"/>
</dbReference>
<dbReference type="PANTHER" id="PTHR24096:SF149">
    <property type="entry name" value="AMP-BINDING DOMAIN-CONTAINING PROTEIN-RELATED"/>
    <property type="match status" value="1"/>
</dbReference>
<name>A0A9N9PAL8_9GLOM</name>
<evidence type="ECO:0000259" key="3">
    <source>
        <dbReference type="Pfam" id="PF00501"/>
    </source>
</evidence>
<evidence type="ECO:0000313" key="6">
    <source>
        <dbReference type="Proteomes" id="UP000789759"/>
    </source>
</evidence>
<feature type="non-terminal residue" evidence="5">
    <location>
        <position position="311"/>
    </location>
</feature>
<dbReference type="Pfam" id="PF00501">
    <property type="entry name" value="AMP-binding"/>
    <property type="match status" value="1"/>
</dbReference>
<dbReference type="PROSITE" id="PS00455">
    <property type="entry name" value="AMP_BINDING"/>
    <property type="match status" value="1"/>
</dbReference>
<evidence type="ECO:0000259" key="4">
    <source>
        <dbReference type="Pfam" id="PF13193"/>
    </source>
</evidence>
<evidence type="ECO:0000256" key="1">
    <source>
        <dbReference type="ARBA" id="ARBA00006432"/>
    </source>
</evidence>
<gene>
    <name evidence="5" type="ORF">CPELLU_LOCUS19793</name>
</gene>
<sequence length="311" mass="34490">LIKEHEIEPVTYTPKETISTTAYLLYSSGTTGKPKGVEITHRNLVAGLVQFREFEKDISSHSILMGVMGSTAVTLPNFDVKTFCCCIQKHKINYIHATPPIIIRLVKDPIAKIYDLSSVKIIVSAAAPLGYELECVFFNIFNVPIKQAFGLTEAMSHYSDSKNSVSGSCGMLLPNMNAKILSDDGHELGPNDPGELCIRGPTVMKGYLKNKDATDAAFDKDGFLHTGDIAYVDNQGNYFIVDRKKELIKHNGIHVAPAELEEILLTHPKILDAAVIGYYSEKCQNEFPVAYIVTKFEKNQSLKNEILNYVN</sequence>
<evidence type="ECO:0000313" key="5">
    <source>
        <dbReference type="EMBL" id="CAG8822160.1"/>
    </source>
</evidence>
<dbReference type="InterPro" id="IPR025110">
    <property type="entry name" value="AMP-bd_C"/>
</dbReference>
<dbReference type="Proteomes" id="UP000789759">
    <property type="component" value="Unassembled WGS sequence"/>
</dbReference>
<dbReference type="InterPro" id="IPR000873">
    <property type="entry name" value="AMP-dep_synth/lig_dom"/>
</dbReference>
<dbReference type="SUPFAM" id="SSF56801">
    <property type="entry name" value="Acetyl-CoA synthetase-like"/>
    <property type="match status" value="1"/>
</dbReference>
<reference evidence="5" key="1">
    <citation type="submission" date="2021-06" db="EMBL/GenBank/DDBJ databases">
        <authorList>
            <person name="Kallberg Y."/>
            <person name="Tangrot J."/>
            <person name="Rosling A."/>
        </authorList>
    </citation>
    <scope>NUCLEOTIDE SEQUENCE</scope>
    <source>
        <strain evidence="5">FL966</strain>
    </source>
</reference>
<accession>A0A9N9PAL8</accession>
<proteinExistence type="inferred from homology"/>
<dbReference type="AlphaFoldDB" id="A0A9N9PAL8"/>
<dbReference type="PANTHER" id="PTHR24096">
    <property type="entry name" value="LONG-CHAIN-FATTY-ACID--COA LIGASE"/>
    <property type="match status" value="1"/>
</dbReference>
<organism evidence="5 6">
    <name type="scientific">Cetraspora pellucida</name>
    <dbReference type="NCBI Taxonomy" id="1433469"/>
    <lineage>
        <taxon>Eukaryota</taxon>
        <taxon>Fungi</taxon>
        <taxon>Fungi incertae sedis</taxon>
        <taxon>Mucoromycota</taxon>
        <taxon>Glomeromycotina</taxon>
        <taxon>Glomeromycetes</taxon>
        <taxon>Diversisporales</taxon>
        <taxon>Gigasporaceae</taxon>
        <taxon>Cetraspora</taxon>
    </lineage>
</organism>
<dbReference type="InterPro" id="IPR045851">
    <property type="entry name" value="AMP-bd_C_sf"/>
</dbReference>
<feature type="domain" description="AMP-binding enzyme C-terminal" evidence="4">
    <location>
        <begin position="259"/>
        <end position="310"/>
    </location>
</feature>
<dbReference type="Gene3D" id="2.30.38.10">
    <property type="entry name" value="Luciferase, Domain 3"/>
    <property type="match status" value="1"/>
</dbReference>
<feature type="domain" description="AMP-dependent synthetase/ligase" evidence="3">
    <location>
        <begin position="15"/>
        <end position="208"/>
    </location>
</feature>
<dbReference type="EMBL" id="CAJVQA010051328">
    <property type="protein sequence ID" value="CAG8822160.1"/>
    <property type="molecule type" value="Genomic_DNA"/>
</dbReference>